<dbReference type="InterPro" id="IPR008254">
    <property type="entry name" value="Flavodoxin/NO_synth"/>
</dbReference>
<keyword evidence="3" id="KW-1185">Reference proteome</keyword>
<name>A0A2A6Z9W2_9FIRM</name>
<evidence type="ECO:0000313" key="3">
    <source>
        <dbReference type="Proteomes" id="UP000220752"/>
    </source>
</evidence>
<dbReference type="PROSITE" id="PS00201">
    <property type="entry name" value="FLAVODOXIN"/>
    <property type="match status" value="1"/>
</dbReference>
<evidence type="ECO:0000259" key="1">
    <source>
        <dbReference type="Pfam" id="PF12641"/>
    </source>
</evidence>
<dbReference type="SUPFAM" id="SSF52218">
    <property type="entry name" value="Flavoproteins"/>
    <property type="match status" value="1"/>
</dbReference>
<gene>
    <name evidence="2" type="ORF">CGS46_09460</name>
</gene>
<comment type="caution">
    <text evidence="2">The sequence shown here is derived from an EMBL/GenBank/DDBJ whole genome shotgun (WGS) entry which is preliminary data.</text>
</comment>
<dbReference type="InterPro" id="IPR054633">
    <property type="entry name" value="BilS"/>
</dbReference>
<dbReference type="GO" id="GO:0009055">
    <property type="term" value="F:electron transfer activity"/>
    <property type="evidence" value="ECO:0007669"/>
    <property type="project" value="InterPro"/>
</dbReference>
<proteinExistence type="predicted"/>
<protein>
    <recommendedName>
        <fullName evidence="1">Flavodoxin-like domain-containing protein</fullName>
    </recommendedName>
</protein>
<evidence type="ECO:0000313" key="2">
    <source>
        <dbReference type="EMBL" id="PDX58152.1"/>
    </source>
</evidence>
<accession>A0A2A6Z9W2</accession>
<dbReference type="InterPro" id="IPR029039">
    <property type="entry name" value="Flavoprotein-like_sf"/>
</dbReference>
<dbReference type="Pfam" id="PF12641">
    <property type="entry name" value="Flavodoxin_3"/>
    <property type="match status" value="1"/>
</dbReference>
<dbReference type="Proteomes" id="UP000220752">
    <property type="component" value="Unassembled WGS sequence"/>
</dbReference>
<dbReference type="GO" id="GO:0016651">
    <property type="term" value="F:oxidoreductase activity, acting on NAD(P)H"/>
    <property type="evidence" value="ECO:0007669"/>
    <property type="project" value="UniProtKB-ARBA"/>
</dbReference>
<dbReference type="GO" id="GO:0010181">
    <property type="term" value="F:FMN binding"/>
    <property type="evidence" value="ECO:0007669"/>
    <property type="project" value="InterPro"/>
</dbReference>
<reference evidence="2 3" key="1">
    <citation type="journal article" date="2017" name="Front. Microbiol.">
        <title>New Insights into the Diversity of the Genus Faecalibacterium.</title>
        <authorList>
            <person name="Benevides L."/>
            <person name="Burman S."/>
            <person name="Martin R."/>
            <person name="Robert V."/>
            <person name="Thomas M."/>
            <person name="Miquel S."/>
            <person name="Chain F."/>
            <person name="Sokol H."/>
            <person name="Bermudez-Humaran L.G."/>
            <person name="Morrison M."/>
            <person name="Langella P."/>
            <person name="Azevedo V.A."/>
            <person name="Chatel J.M."/>
            <person name="Soares S."/>
        </authorList>
    </citation>
    <scope>NUCLEOTIDE SEQUENCE [LARGE SCALE GENOMIC DNA]</scope>
    <source>
        <strain evidence="3">CNCM I-4540</strain>
    </source>
</reference>
<dbReference type="EMBL" id="NMTQ01000034">
    <property type="protein sequence ID" value="PDX58152.1"/>
    <property type="molecule type" value="Genomic_DNA"/>
</dbReference>
<dbReference type="AlphaFoldDB" id="A0A2A6Z9W2"/>
<organism evidence="2 3">
    <name type="scientific">Faecalibacterium langellae</name>
    <dbReference type="NCBI Taxonomy" id="3435293"/>
    <lineage>
        <taxon>Bacteria</taxon>
        <taxon>Bacillati</taxon>
        <taxon>Bacillota</taxon>
        <taxon>Clostridia</taxon>
        <taxon>Eubacteriales</taxon>
        <taxon>Oscillospiraceae</taxon>
        <taxon>Faecalibacterium</taxon>
    </lineage>
</organism>
<dbReference type="InterPro" id="IPR001226">
    <property type="entry name" value="Flavodoxin_CS"/>
</dbReference>
<sequence>MSYAIVFSSKTGNTKLLADTLHACLPQENCCYFGTPDPAAMEADALYVGFWTDKGNADESTLDFLKQLHGKNIFLFGTAGFGGSEEYFNKILKKVEGSLDRSNTVFGRYMCQGKMPLSVRQRYEGMKKQPIHLPNLDALIENFDNALSHPDAEDLERLKQAVK</sequence>
<dbReference type="NCBIfam" id="NF045594">
    <property type="entry name" value="flavodox_BilS"/>
    <property type="match status" value="1"/>
</dbReference>
<dbReference type="Gene3D" id="3.40.50.360">
    <property type="match status" value="1"/>
</dbReference>
<feature type="domain" description="Flavodoxin-like" evidence="1">
    <location>
        <begin position="5"/>
        <end position="162"/>
    </location>
</feature>